<protein>
    <submittedName>
        <fullName evidence="2">Uncharacterized protein</fullName>
    </submittedName>
</protein>
<dbReference type="AlphaFoldDB" id="A0A9Q0ISB1"/>
<keyword evidence="1" id="KW-0812">Transmembrane</keyword>
<evidence type="ECO:0000256" key="1">
    <source>
        <dbReference type="SAM" id="Phobius"/>
    </source>
</evidence>
<keyword evidence="3" id="KW-1185">Reference proteome</keyword>
<name>A0A9Q0ISB1_9TELE</name>
<gene>
    <name evidence="2" type="ORF">NHX12_025472</name>
</gene>
<feature type="transmembrane region" description="Helical" evidence="1">
    <location>
        <begin position="21"/>
        <end position="42"/>
    </location>
</feature>
<feature type="transmembrane region" description="Helical" evidence="1">
    <location>
        <begin position="72"/>
        <end position="90"/>
    </location>
</feature>
<organism evidence="2 3">
    <name type="scientific">Muraenolepis orangiensis</name>
    <name type="common">Patagonian moray cod</name>
    <dbReference type="NCBI Taxonomy" id="630683"/>
    <lineage>
        <taxon>Eukaryota</taxon>
        <taxon>Metazoa</taxon>
        <taxon>Chordata</taxon>
        <taxon>Craniata</taxon>
        <taxon>Vertebrata</taxon>
        <taxon>Euteleostomi</taxon>
        <taxon>Actinopterygii</taxon>
        <taxon>Neopterygii</taxon>
        <taxon>Teleostei</taxon>
        <taxon>Neoteleostei</taxon>
        <taxon>Acanthomorphata</taxon>
        <taxon>Zeiogadaria</taxon>
        <taxon>Gadariae</taxon>
        <taxon>Gadiformes</taxon>
        <taxon>Muraenolepidoidei</taxon>
        <taxon>Muraenolepididae</taxon>
        <taxon>Muraenolepis</taxon>
    </lineage>
</organism>
<evidence type="ECO:0000313" key="3">
    <source>
        <dbReference type="Proteomes" id="UP001148018"/>
    </source>
</evidence>
<proteinExistence type="predicted"/>
<comment type="caution">
    <text evidence="2">The sequence shown here is derived from an EMBL/GenBank/DDBJ whole genome shotgun (WGS) entry which is preliminary data.</text>
</comment>
<reference evidence="2" key="1">
    <citation type="submission" date="2022-07" db="EMBL/GenBank/DDBJ databases">
        <title>Chromosome-level genome of Muraenolepis orangiensis.</title>
        <authorList>
            <person name="Kim J."/>
        </authorList>
    </citation>
    <scope>NUCLEOTIDE SEQUENCE</scope>
    <source>
        <strain evidence="2">KU_S4_2022</strain>
        <tissue evidence="2">Muscle</tissue>
    </source>
</reference>
<sequence>MLALDPEQDAGPRPGRHRIDVLMPGDVFFFFFLFFFFLRLLLIRADSRAGRFGEGLKCASCKGKVDRYSSPLLWMVDGTVDFVFFVYLLCT</sequence>
<keyword evidence="1" id="KW-0472">Membrane</keyword>
<keyword evidence="1" id="KW-1133">Transmembrane helix</keyword>
<accession>A0A9Q0ISB1</accession>
<dbReference type="Proteomes" id="UP001148018">
    <property type="component" value="Unassembled WGS sequence"/>
</dbReference>
<dbReference type="EMBL" id="JANIIK010000040">
    <property type="protein sequence ID" value="KAJ3608425.1"/>
    <property type="molecule type" value="Genomic_DNA"/>
</dbReference>
<evidence type="ECO:0000313" key="2">
    <source>
        <dbReference type="EMBL" id="KAJ3608425.1"/>
    </source>
</evidence>